<comment type="caution">
    <text evidence="1">The sequence shown here is derived from an EMBL/GenBank/DDBJ whole genome shotgun (WGS) entry which is preliminary data.</text>
</comment>
<sequence>MSGVDKSNQLVQEYRLDAPLEKVWRAISIAEYREVWLPNAALADGQPVACEPGKSIRYRLRDDAPPYLESDVTFLVKPDEVGGTLLTIVHRINDPHLLAANDEHGPLMLAA</sequence>
<dbReference type="Gene3D" id="3.30.530.20">
    <property type="match status" value="1"/>
</dbReference>
<accession>A0A2M9W6K3</accession>
<proteinExistence type="predicted"/>
<dbReference type="STRING" id="1076549.HA45_16035"/>
<gene>
    <name evidence="1" type="ORF">PRCB_24260</name>
</gene>
<dbReference type="EMBL" id="PIQI01000029">
    <property type="protein sequence ID" value="PJZ03176.1"/>
    <property type="molecule type" value="Genomic_DNA"/>
</dbReference>
<organism evidence="1 2">
    <name type="scientific">Pantoea rodasii</name>
    <dbReference type="NCBI Taxonomy" id="1076549"/>
    <lineage>
        <taxon>Bacteria</taxon>
        <taxon>Pseudomonadati</taxon>
        <taxon>Pseudomonadota</taxon>
        <taxon>Gammaproteobacteria</taxon>
        <taxon>Enterobacterales</taxon>
        <taxon>Erwiniaceae</taxon>
        <taxon>Pantoea</taxon>
    </lineage>
</organism>
<dbReference type="AlphaFoldDB" id="A0A2M9W6K3"/>
<dbReference type="SUPFAM" id="SSF55961">
    <property type="entry name" value="Bet v1-like"/>
    <property type="match status" value="1"/>
</dbReference>
<dbReference type="RefSeq" id="WP_100704136.1">
    <property type="nucleotide sequence ID" value="NZ_MLFP01000013.1"/>
</dbReference>
<name>A0A2M9W6K3_9GAMM</name>
<dbReference type="Proteomes" id="UP000232062">
    <property type="component" value="Unassembled WGS sequence"/>
</dbReference>
<evidence type="ECO:0000313" key="1">
    <source>
        <dbReference type="EMBL" id="PJZ03176.1"/>
    </source>
</evidence>
<dbReference type="InterPro" id="IPR023393">
    <property type="entry name" value="START-like_dom_sf"/>
</dbReference>
<dbReference type="CDD" id="cd07814">
    <property type="entry name" value="SRPBCC_CalC_Aha1-like"/>
    <property type="match status" value="1"/>
</dbReference>
<reference evidence="1 2" key="1">
    <citation type="submission" date="2017-11" db="EMBL/GenBank/DDBJ databases">
        <title>The genome sequence of Pantoea rodasii DSM 26611.</title>
        <authorList>
            <person name="Gao J."/>
            <person name="Mao X."/>
            <person name="Sun J."/>
        </authorList>
    </citation>
    <scope>NUCLEOTIDE SEQUENCE [LARGE SCALE GENOMIC DNA]</scope>
    <source>
        <strain evidence="1 2">DSM 26611</strain>
    </source>
</reference>
<dbReference type="OrthoDB" id="9800600at2"/>
<evidence type="ECO:0000313" key="2">
    <source>
        <dbReference type="Proteomes" id="UP000232062"/>
    </source>
</evidence>
<keyword evidence="2" id="KW-1185">Reference proteome</keyword>
<protein>
    <submittedName>
        <fullName evidence="1">Polyketide cyclase</fullName>
    </submittedName>
</protein>